<feature type="transmembrane region" description="Helical" evidence="16">
    <location>
        <begin position="468"/>
        <end position="490"/>
    </location>
</feature>
<comment type="subcellular location">
    <subcellularLocation>
        <location evidence="1 16">Cell inner membrane</location>
        <topology evidence="1 16">Multi-pass membrane protein</topology>
    </subcellularLocation>
</comment>
<evidence type="ECO:0000256" key="17">
    <source>
        <dbReference type="SAM" id="Coils"/>
    </source>
</evidence>
<name>A0A7V9A7K2_9BACT</name>
<evidence type="ECO:0000256" key="12">
    <source>
        <dbReference type="ARBA" id="ARBA00023136"/>
    </source>
</evidence>
<feature type="binding site" evidence="15">
    <location>
        <position position="27"/>
    </location>
    <ligand>
        <name>Mg(2+)</name>
        <dbReference type="ChEBI" id="CHEBI:18420"/>
        <label>2</label>
    </ligand>
</feature>
<feature type="transmembrane region" description="Helical" evidence="16">
    <location>
        <begin position="706"/>
        <end position="729"/>
    </location>
</feature>
<dbReference type="EMBL" id="JABRWO010000007">
    <property type="protein sequence ID" value="MBA2115505.1"/>
    <property type="molecule type" value="Genomic_DNA"/>
</dbReference>
<feature type="transmembrane region" description="Helical" evidence="16">
    <location>
        <begin position="528"/>
        <end position="549"/>
    </location>
</feature>
<keyword evidence="10" id="KW-0406">Ion transport</keyword>
<dbReference type="NCBIfam" id="TIGR00437">
    <property type="entry name" value="feoB"/>
    <property type="match status" value="1"/>
</dbReference>
<feature type="binding site" evidence="14">
    <location>
        <begin position="41"/>
        <end position="45"/>
    </location>
    <ligand>
        <name>GTP</name>
        <dbReference type="ChEBI" id="CHEBI:37565"/>
        <label>1</label>
    </ligand>
</feature>
<dbReference type="RefSeq" id="WP_207396942.1">
    <property type="nucleotide sequence ID" value="NZ_JABRWO010000007.1"/>
</dbReference>
<dbReference type="CDD" id="cd01879">
    <property type="entry name" value="FeoB"/>
    <property type="match status" value="1"/>
</dbReference>
<dbReference type="PANTHER" id="PTHR43185">
    <property type="entry name" value="FERROUS IRON TRANSPORT PROTEIN B"/>
    <property type="match status" value="1"/>
</dbReference>
<dbReference type="InterPro" id="IPR011642">
    <property type="entry name" value="Gate_dom"/>
</dbReference>
<dbReference type="Pfam" id="PF07664">
    <property type="entry name" value="FeoB_C"/>
    <property type="match status" value="1"/>
</dbReference>
<dbReference type="AlphaFoldDB" id="A0A7V9A7K2"/>
<keyword evidence="9 16" id="KW-0408">Iron</keyword>
<evidence type="ECO:0000256" key="13">
    <source>
        <dbReference type="NCBIfam" id="TIGR00437"/>
    </source>
</evidence>
<protein>
    <recommendedName>
        <fullName evidence="13 16">Ferrous iron transport protein B</fullName>
    </recommendedName>
</protein>
<keyword evidence="3" id="KW-1003">Cell membrane</keyword>
<keyword evidence="15" id="KW-0460">Magnesium</keyword>
<feature type="binding site" evidence="15">
    <location>
        <position position="28"/>
    </location>
    <ligand>
        <name>Mg(2+)</name>
        <dbReference type="ChEBI" id="CHEBI:18420"/>
        <label>2</label>
    </ligand>
</feature>
<dbReference type="Proteomes" id="UP000551616">
    <property type="component" value="Unassembled WGS sequence"/>
</dbReference>
<evidence type="ECO:0000256" key="14">
    <source>
        <dbReference type="PIRSR" id="PIRSR603373-1"/>
    </source>
</evidence>
<evidence type="ECO:0000256" key="5">
    <source>
        <dbReference type="ARBA" id="ARBA00022519"/>
    </source>
</evidence>
<dbReference type="NCBIfam" id="TIGR00231">
    <property type="entry name" value="small_GTP"/>
    <property type="match status" value="1"/>
</dbReference>
<evidence type="ECO:0000256" key="1">
    <source>
        <dbReference type="ARBA" id="ARBA00004429"/>
    </source>
</evidence>
<dbReference type="PANTHER" id="PTHR43185:SF1">
    <property type="entry name" value="FE(2+) TRANSPORTER FEOB"/>
    <property type="match status" value="1"/>
</dbReference>
<feature type="domain" description="FeoB-type G" evidence="18">
    <location>
        <begin position="9"/>
        <end position="176"/>
    </location>
</feature>
<feature type="binding site" evidence="14">
    <location>
        <begin position="62"/>
        <end position="65"/>
    </location>
    <ligand>
        <name>GTP</name>
        <dbReference type="ChEBI" id="CHEBI:37565"/>
        <label>1</label>
    </ligand>
</feature>
<keyword evidence="6 16" id="KW-0812">Transmembrane</keyword>
<evidence type="ECO:0000259" key="18">
    <source>
        <dbReference type="PROSITE" id="PS51711"/>
    </source>
</evidence>
<keyword evidence="17" id="KW-0175">Coiled coil</keyword>
<reference evidence="19 20" key="1">
    <citation type="submission" date="2020-05" db="EMBL/GenBank/DDBJ databases">
        <title>Bremerella alba sp. nov., a novel planctomycete isolated from the surface of the macroalga Fucus spiralis.</title>
        <authorList>
            <person name="Godinho O."/>
            <person name="Botelho R."/>
            <person name="Albuquerque L."/>
            <person name="Wiegand S."/>
            <person name="Da Costa M.S."/>
            <person name="Lobo-Da-Cunha A."/>
            <person name="Jogler C."/>
            <person name="Lage O.M."/>
        </authorList>
    </citation>
    <scope>NUCLEOTIDE SEQUENCE [LARGE SCALE GENOMIC DNA]</scope>
    <source>
        <strain evidence="19 20">FF15</strain>
    </source>
</reference>
<evidence type="ECO:0000313" key="19">
    <source>
        <dbReference type="EMBL" id="MBA2115505.1"/>
    </source>
</evidence>
<dbReference type="PRINTS" id="PR00326">
    <property type="entry name" value="GTP1OBG"/>
</dbReference>
<feature type="transmembrane region" description="Helical" evidence="16">
    <location>
        <begin position="294"/>
        <end position="312"/>
    </location>
</feature>
<dbReference type="InterPro" id="IPR027417">
    <property type="entry name" value="P-loop_NTPase"/>
</dbReference>
<feature type="transmembrane region" description="Helical" evidence="16">
    <location>
        <begin position="674"/>
        <end position="700"/>
    </location>
</feature>
<dbReference type="InterPro" id="IPR006073">
    <property type="entry name" value="GTP-bd"/>
</dbReference>
<dbReference type="InterPro" id="IPR003373">
    <property type="entry name" value="Fe2_transport_prot-B"/>
</dbReference>
<comment type="function">
    <text evidence="16">Probable transporter of a GTP-driven Fe(2+) uptake system.</text>
</comment>
<comment type="similarity">
    <text evidence="16">Belongs to the TRAFAC class TrmE-Era-EngA-EngB-Septin-like GTPase superfamily. FeoB GTPase (TC 9.A.8) family.</text>
</comment>
<dbReference type="InterPro" id="IPR005225">
    <property type="entry name" value="Small_GTP-bd"/>
</dbReference>
<dbReference type="GO" id="GO:0005886">
    <property type="term" value="C:plasma membrane"/>
    <property type="evidence" value="ECO:0007669"/>
    <property type="project" value="UniProtKB-SubCell"/>
</dbReference>
<feature type="coiled-coil region" evidence="17">
    <location>
        <begin position="564"/>
        <end position="592"/>
    </location>
</feature>
<dbReference type="GO" id="GO:0046872">
    <property type="term" value="F:metal ion binding"/>
    <property type="evidence" value="ECO:0007669"/>
    <property type="project" value="UniProtKB-KW"/>
</dbReference>
<accession>A0A7V9A7K2</accession>
<evidence type="ECO:0000256" key="4">
    <source>
        <dbReference type="ARBA" id="ARBA00022496"/>
    </source>
</evidence>
<organism evidence="19 20">
    <name type="scientific">Bremerella alba</name>
    <dbReference type="NCBI Taxonomy" id="980252"/>
    <lineage>
        <taxon>Bacteria</taxon>
        <taxon>Pseudomonadati</taxon>
        <taxon>Planctomycetota</taxon>
        <taxon>Planctomycetia</taxon>
        <taxon>Pirellulales</taxon>
        <taxon>Pirellulaceae</taxon>
        <taxon>Bremerella</taxon>
    </lineage>
</organism>
<keyword evidence="7 14" id="KW-0547">Nucleotide-binding</keyword>
<keyword evidence="12 16" id="KW-0472">Membrane</keyword>
<evidence type="ECO:0000256" key="6">
    <source>
        <dbReference type="ARBA" id="ARBA00022692"/>
    </source>
</evidence>
<keyword evidence="4 16" id="KW-0410">Iron transport</keyword>
<evidence type="ECO:0000313" key="20">
    <source>
        <dbReference type="Proteomes" id="UP000551616"/>
    </source>
</evidence>
<feature type="transmembrane region" description="Helical" evidence="16">
    <location>
        <begin position="430"/>
        <end position="456"/>
    </location>
</feature>
<feature type="binding site" evidence="14">
    <location>
        <begin position="16"/>
        <end position="23"/>
    </location>
    <ligand>
        <name>GTP</name>
        <dbReference type="ChEBI" id="CHEBI:37565"/>
        <label>1</label>
    </ligand>
</feature>
<evidence type="ECO:0000256" key="16">
    <source>
        <dbReference type="RuleBase" id="RU362098"/>
    </source>
</evidence>
<sequence>MSVDAPARTLNVALVGNPNTGKSTLFNALSGIRQKTGNYPGVTVEKKHGAFTHNGQKVELIDLPGTYSLAPRSPDEMVTVDVLLGRQAQEAKPNAVLVIVDASNLERNLYIVSQVKELGLPTVVALNMGDIAQDKGISVDVAKLEQRLGVPVVATLAHRRGGLDQLRDTIVSLLDRESVPVESPFPEEFCDKVGQLHTKLQQHDPQATRYLAERLLLDTSGYLEQELTSGGQELHSWIVESRNQLAELGQPVPAIEAISRYQWVQGVLDGIVTREATRKVTWSDRIDRILTNRIGGSLFFIFIMTLMFQAVFSDLVAGNLMEYIEGFFEIIGGFVDASLADGALKSLLIDGVIAGVGGVLVFLPQICILFFFIAILEDCGYLSRAAYLMDRLFSKIGLSGKSFIPLLSSFACAIPGIMAARVIENRRDRLITILVAPLMSCSARMPVYVLLTAAFIPDETYGGVLSLHTLVMLSMYLLGIVAAVGVAFVLRRTILPGETPPFVMELPSYKFPSITGVLLVMVEKGWAFVKRAGTLIFAMTVIVWALSYFPRNEEAVTAPFADEIAQLETQREEANKEQAAQIDERLAEINNQIDGQLLRSSFLGMAGHWIEPVVKPLGWDWKIGSAAIASFPAREVIISTMGVLYNLGGDEDEESAPLRDTIKGAKWEGTDRNVFNVPVALSIMVFFALCAQCAATLAVIKRETNSWGWPIFTFVYMTVLAYVGALITYQVSAAIMLG</sequence>
<dbReference type="PROSITE" id="PS51711">
    <property type="entry name" value="G_FEOB"/>
    <property type="match status" value="1"/>
</dbReference>
<feature type="binding site" evidence="15">
    <location>
        <position position="31"/>
    </location>
    <ligand>
        <name>Mg(2+)</name>
        <dbReference type="ChEBI" id="CHEBI:18420"/>
        <label>2</label>
    </ligand>
</feature>
<dbReference type="GO" id="GO:0015093">
    <property type="term" value="F:ferrous iron transmembrane transporter activity"/>
    <property type="evidence" value="ECO:0007669"/>
    <property type="project" value="UniProtKB-UniRule"/>
</dbReference>
<dbReference type="GO" id="GO:0005525">
    <property type="term" value="F:GTP binding"/>
    <property type="evidence" value="ECO:0007669"/>
    <property type="project" value="UniProtKB-KW"/>
</dbReference>
<feature type="binding site" evidence="14">
    <location>
        <begin position="127"/>
        <end position="130"/>
    </location>
    <ligand>
        <name>GTP</name>
        <dbReference type="ChEBI" id="CHEBI:37565"/>
        <label>1</label>
    </ligand>
</feature>
<dbReference type="InterPro" id="IPR050860">
    <property type="entry name" value="FeoB_GTPase"/>
</dbReference>
<dbReference type="InterPro" id="IPR011640">
    <property type="entry name" value="Fe2_transport_prot_B_C"/>
</dbReference>
<dbReference type="FunFam" id="3.40.50.300:FF:000426">
    <property type="entry name" value="Ferrous iron transport protein B"/>
    <property type="match status" value="1"/>
</dbReference>
<dbReference type="SUPFAM" id="SSF52540">
    <property type="entry name" value="P-loop containing nucleoside triphosphate hydrolases"/>
    <property type="match status" value="1"/>
</dbReference>
<keyword evidence="15" id="KW-0479">Metal-binding</keyword>
<proteinExistence type="inferred from homology"/>
<keyword evidence="8 16" id="KW-1133">Transmembrane helix</keyword>
<evidence type="ECO:0000256" key="2">
    <source>
        <dbReference type="ARBA" id="ARBA00022448"/>
    </source>
</evidence>
<evidence type="ECO:0000256" key="7">
    <source>
        <dbReference type="ARBA" id="ARBA00022741"/>
    </source>
</evidence>
<evidence type="ECO:0000256" key="11">
    <source>
        <dbReference type="ARBA" id="ARBA00023134"/>
    </source>
</evidence>
<keyword evidence="11 14" id="KW-0342">GTP-binding</keyword>
<feature type="transmembrane region" description="Helical" evidence="16">
    <location>
        <begin position="324"/>
        <end position="344"/>
    </location>
</feature>
<dbReference type="Gene3D" id="3.40.50.300">
    <property type="entry name" value="P-loop containing nucleotide triphosphate hydrolases"/>
    <property type="match status" value="1"/>
</dbReference>
<keyword evidence="20" id="KW-1185">Reference proteome</keyword>
<evidence type="ECO:0000256" key="10">
    <source>
        <dbReference type="ARBA" id="ARBA00023065"/>
    </source>
</evidence>
<evidence type="ECO:0000256" key="8">
    <source>
        <dbReference type="ARBA" id="ARBA00022989"/>
    </source>
</evidence>
<evidence type="ECO:0000256" key="9">
    <source>
        <dbReference type="ARBA" id="ARBA00023004"/>
    </source>
</evidence>
<keyword evidence="5" id="KW-0997">Cell inner membrane</keyword>
<dbReference type="Pfam" id="PF07670">
    <property type="entry name" value="Gate"/>
    <property type="match status" value="2"/>
</dbReference>
<gene>
    <name evidence="19" type="primary">feoB</name>
    <name evidence="19" type="ORF">HOV93_26870</name>
</gene>
<keyword evidence="2 16" id="KW-0813">Transport</keyword>
<dbReference type="Pfam" id="PF02421">
    <property type="entry name" value="FeoB_N"/>
    <property type="match status" value="1"/>
</dbReference>
<feature type="transmembrane region" description="Helical" evidence="16">
    <location>
        <begin position="351"/>
        <end position="376"/>
    </location>
</feature>
<comment type="caution">
    <text evidence="19">The sequence shown here is derived from an EMBL/GenBank/DDBJ whole genome shotgun (WGS) entry which is preliminary data.</text>
</comment>
<evidence type="ECO:0000256" key="15">
    <source>
        <dbReference type="PIRSR" id="PIRSR603373-2"/>
    </source>
</evidence>
<feature type="binding site" evidence="15">
    <location>
        <position position="30"/>
    </location>
    <ligand>
        <name>Mg(2+)</name>
        <dbReference type="ChEBI" id="CHEBI:18420"/>
        <label>2</label>
    </ligand>
</feature>
<evidence type="ECO:0000256" key="3">
    <source>
        <dbReference type="ARBA" id="ARBA00022475"/>
    </source>
</evidence>
<feature type="transmembrane region" description="Helical" evidence="16">
    <location>
        <begin position="396"/>
        <end position="418"/>
    </location>
</feature>
<dbReference type="InterPro" id="IPR030389">
    <property type="entry name" value="G_FEOB_dom"/>
</dbReference>